<dbReference type="CDD" id="cd17535">
    <property type="entry name" value="REC_NarL-like"/>
    <property type="match status" value="1"/>
</dbReference>
<evidence type="ECO:0000259" key="5">
    <source>
        <dbReference type="PROSITE" id="PS50110"/>
    </source>
</evidence>
<feature type="domain" description="HTH luxR-type" evidence="4">
    <location>
        <begin position="137"/>
        <end position="202"/>
    </location>
</feature>
<dbReference type="InterPro" id="IPR058245">
    <property type="entry name" value="NreC/VraR/RcsB-like_REC"/>
</dbReference>
<dbReference type="Pfam" id="PF00196">
    <property type="entry name" value="GerE"/>
    <property type="match status" value="1"/>
</dbReference>
<gene>
    <name evidence="6" type="ORF">ACG01O_17820</name>
</gene>
<sequence length="212" mass="21893">MCFLLIDDHALLRDGLALMLAAANPGTPCVQAGSLGEGLDIARSRPDLRLVLLDLDLPDSHGPTGIPAVMDACPTARVVVLSAHEEPATVEACIEAGASGFVHKSAGFDELSAALALVTQGGIPLPQRLLQGSARPLDSALDALSARQHEVLQQLLRGASNKVIERELGLSASTVKTHLAEIYRRLGAANRTQAVVAAAALGLRITPGAAAP</sequence>
<dbReference type="CDD" id="cd06170">
    <property type="entry name" value="LuxR_C_like"/>
    <property type="match status" value="1"/>
</dbReference>
<dbReference type="SMART" id="SM00421">
    <property type="entry name" value="HTH_LUXR"/>
    <property type="match status" value="1"/>
</dbReference>
<dbReference type="Pfam" id="PF00072">
    <property type="entry name" value="Response_reg"/>
    <property type="match status" value="1"/>
</dbReference>
<evidence type="ECO:0000313" key="6">
    <source>
        <dbReference type="EMBL" id="MFG6468486.1"/>
    </source>
</evidence>
<dbReference type="PROSITE" id="PS50110">
    <property type="entry name" value="RESPONSE_REGULATORY"/>
    <property type="match status" value="1"/>
</dbReference>
<organism evidence="6 7">
    <name type="scientific">Pelomonas baiyunensis</name>
    <dbReference type="NCBI Taxonomy" id="3299026"/>
    <lineage>
        <taxon>Bacteria</taxon>
        <taxon>Pseudomonadati</taxon>
        <taxon>Pseudomonadota</taxon>
        <taxon>Betaproteobacteria</taxon>
        <taxon>Burkholderiales</taxon>
        <taxon>Sphaerotilaceae</taxon>
        <taxon>Roseateles</taxon>
    </lineage>
</organism>
<evidence type="ECO:0000256" key="3">
    <source>
        <dbReference type="PROSITE-ProRule" id="PRU00169"/>
    </source>
</evidence>
<comment type="caution">
    <text evidence="6">The sequence shown here is derived from an EMBL/GenBank/DDBJ whole genome shotgun (WGS) entry which is preliminary data.</text>
</comment>
<dbReference type="Proteomes" id="UP001606303">
    <property type="component" value="Unassembled WGS sequence"/>
</dbReference>
<dbReference type="SUPFAM" id="SSF46894">
    <property type="entry name" value="C-terminal effector domain of the bipartite response regulators"/>
    <property type="match status" value="1"/>
</dbReference>
<dbReference type="PANTHER" id="PTHR45566:SF1">
    <property type="entry name" value="HTH-TYPE TRANSCRIPTIONAL REGULATOR YHJB-RELATED"/>
    <property type="match status" value="1"/>
</dbReference>
<name>A0ABW7H2N4_9BURK</name>
<dbReference type="InterPro" id="IPR016032">
    <property type="entry name" value="Sig_transdc_resp-reg_C-effctor"/>
</dbReference>
<dbReference type="PROSITE" id="PS50043">
    <property type="entry name" value="HTH_LUXR_2"/>
    <property type="match status" value="1"/>
</dbReference>
<evidence type="ECO:0000256" key="2">
    <source>
        <dbReference type="ARBA" id="ARBA00023125"/>
    </source>
</evidence>
<dbReference type="Gene3D" id="3.40.50.2300">
    <property type="match status" value="1"/>
</dbReference>
<proteinExistence type="predicted"/>
<dbReference type="SMART" id="SM00448">
    <property type="entry name" value="REC"/>
    <property type="match status" value="1"/>
</dbReference>
<feature type="modified residue" description="4-aspartylphosphate" evidence="3">
    <location>
        <position position="54"/>
    </location>
</feature>
<dbReference type="InterPro" id="IPR000792">
    <property type="entry name" value="Tscrpt_reg_LuxR_C"/>
</dbReference>
<reference evidence="6 7" key="1">
    <citation type="submission" date="2024-08" db="EMBL/GenBank/DDBJ databases">
        <authorList>
            <person name="Lu H."/>
        </authorList>
    </citation>
    <scope>NUCLEOTIDE SEQUENCE [LARGE SCALE GENOMIC DNA]</scope>
    <source>
        <strain evidence="6 7">BYS87W</strain>
    </source>
</reference>
<dbReference type="PRINTS" id="PR00038">
    <property type="entry name" value="HTHLUXR"/>
</dbReference>
<evidence type="ECO:0000313" key="7">
    <source>
        <dbReference type="Proteomes" id="UP001606303"/>
    </source>
</evidence>
<keyword evidence="2" id="KW-0238">DNA-binding</keyword>
<evidence type="ECO:0000256" key="1">
    <source>
        <dbReference type="ARBA" id="ARBA00022553"/>
    </source>
</evidence>
<dbReference type="InterPro" id="IPR011006">
    <property type="entry name" value="CheY-like_superfamily"/>
</dbReference>
<dbReference type="InterPro" id="IPR051015">
    <property type="entry name" value="EvgA-like"/>
</dbReference>
<protein>
    <submittedName>
        <fullName evidence="6">LuxR C-terminal-related transcriptional regulator</fullName>
    </submittedName>
</protein>
<dbReference type="EMBL" id="JBIGIB010000005">
    <property type="protein sequence ID" value="MFG6468486.1"/>
    <property type="molecule type" value="Genomic_DNA"/>
</dbReference>
<feature type="domain" description="Response regulatory" evidence="5">
    <location>
        <begin position="2"/>
        <end position="119"/>
    </location>
</feature>
<dbReference type="RefSeq" id="WP_394386682.1">
    <property type="nucleotide sequence ID" value="NZ_JBIGIB010000005.1"/>
</dbReference>
<dbReference type="InterPro" id="IPR001789">
    <property type="entry name" value="Sig_transdc_resp-reg_receiver"/>
</dbReference>
<keyword evidence="1 3" id="KW-0597">Phosphoprotein</keyword>
<keyword evidence="7" id="KW-1185">Reference proteome</keyword>
<evidence type="ECO:0000259" key="4">
    <source>
        <dbReference type="PROSITE" id="PS50043"/>
    </source>
</evidence>
<dbReference type="SUPFAM" id="SSF52172">
    <property type="entry name" value="CheY-like"/>
    <property type="match status" value="1"/>
</dbReference>
<dbReference type="PANTHER" id="PTHR45566">
    <property type="entry name" value="HTH-TYPE TRANSCRIPTIONAL REGULATOR YHJB-RELATED"/>
    <property type="match status" value="1"/>
</dbReference>
<accession>A0ABW7H2N4</accession>